<name>S9W0M6_9TRYP</name>
<gene>
    <name evidence="1" type="ORF">STCU_04530</name>
</gene>
<dbReference type="AlphaFoldDB" id="S9W0M6"/>
<protein>
    <submittedName>
        <fullName evidence="1">Uncharacterized protein</fullName>
    </submittedName>
</protein>
<evidence type="ECO:0000313" key="2">
    <source>
        <dbReference type="Proteomes" id="UP000015354"/>
    </source>
</evidence>
<dbReference type="EMBL" id="ATMH01004530">
    <property type="protein sequence ID" value="EPY29490.1"/>
    <property type="molecule type" value="Genomic_DNA"/>
</dbReference>
<dbReference type="OrthoDB" id="10421853at2759"/>
<sequence length="105" mass="11768">MASLSQELHNATITMTARNTSTRQISRGTFLRLAQHFDPAQPCIRKRTQRFLYNTNQLTLVTFLMPAELRGVSRVVGPASLTLSELPLWMDVDEAVSLMGTDTVM</sequence>
<reference evidence="1 2" key="1">
    <citation type="journal article" date="2013" name="PLoS ONE">
        <title>Predicting the Proteins of Angomonas deanei, Strigomonas culicis and Their Respective Endosymbionts Reveals New Aspects of the Trypanosomatidae Family.</title>
        <authorList>
            <person name="Motta M.C."/>
            <person name="Martins A.C."/>
            <person name="de Souza S.S."/>
            <person name="Catta-Preta C.M."/>
            <person name="Silva R."/>
            <person name="Klein C.C."/>
            <person name="de Almeida L.G."/>
            <person name="de Lima Cunha O."/>
            <person name="Ciapina L.P."/>
            <person name="Brocchi M."/>
            <person name="Colabardini A.C."/>
            <person name="de Araujo Lima B."/>
            <person name="Machado C.R."/>
            <person name="de Almeida Soares C.M."/>
            <person name="Probst C.M."/>
            <person name="de Menezes C.B."/>
            <person name="Thompson C.E."/>
            <person name="Bartholomeu D.C."/>
            <person name="Gradia D.F."/>
            <person name="Pavoni D.P."/>
            <person name="Grisard E.C."/>
            <person name="Fantinatti-Garboggini F."/>
            <person name="Marchini F.K."/>
            <person name="Rodrigues-Luiz G.F."/>
            <person name="Wagner G."/>
            <person name="Goldman G.H."/>
            <person name="Fietto J.L."/>
            <person name="Elias M.C."/>
            <person name="Goldman M.H."/>
            <person name="Sagot M.F."/>
            <person name="Pereira M."/>
            <person name="Stoco P.H."/>
            <person name="de Mendonca-Neto R.P."/>
            <person name="Teixeira S.M."/>
            <person name="Maciel T.E."/>
            <person name="de Oliveira Mendes T.A."/>
            <person name="Urmenyi T.P."/>
            <person name="de Souza W."/>
            <person name="Schenkman S."/>
            <person name="de Vasconcelos A.T."/>
        </authorList>
    </citation>
    <scope>NUCLEOTIDE SEQUENCE [LARGE SCALE GENOMIC DNA]</scope>
</reference>
<proteinExistence type="predicted"/>
<comment type="caution">
    <text evidence="1">The sequence shown here is derived from an EMBL/GenBank/DDBJ whole genome shotgun (WGS) entry which is preliminary data.</text>
</comment>
<keyword evidence="2" id="KW-1185">Reference proteome</keyword>
<organism evidence="1 2">
    <name type="scientific">Strigomonas culicis</name>
    <dbReference type="NCBI Taxonomy" id="28005"/>
    <lineage>
        <taxon>Eukaryota</taxon>
        <taxon>Discoba</taxon>
        <taxon>Euglenozoa</taxon>
        <taxon>Kinetoplastea</taxon>
        <taxon>Metakinetoplastina</taxon>
        <taxon>Trypanosomatida</taxon>
        <taxon>Trypanosomatidae</taxon>
        <taxon>Strigomonadinae</taxon>
        <taxon>Strigomonas</taxon>
    </lineage>
</organism>
<evidence type="ECO:0000313" key="1">
    <source>
        <dbReference type="EMBL" id="EPY29490.1"/>
    </source>
</evidence>
<accession>S9W0M6</accession>
<dbReference type="Proteomes" id="UP000015354">
    <property type="component" value="Unassembled WGS sequence"/>
</dbReference>